<evidence type="ECO:0000313" key="2">
    <source>
        <dbReference type="EMBL" id="MDT9000325.1"/>
    </source>
</evidence>
<keyword evidence="1" id="KW-0472">Membrane</keyword>
<protein>
    <recommendedName>
        <fullName evidence="4">YcxB-like protein domain-containing protein</fullName>
    </recommendedName>
</protein>
<keyword evidence="3" id="KW-1185">Reference proteome</keyword>
<organism evidence="2 3">
    <name type="scientific">Roseateles aquae</name>
    <dbReference type="NCBI Taxonomy" id="3077235"/>
    <lineage>
        <taxon>Bacteria</taxon>
        <taxon>Pseudomonadati</taxon>
        <taxon>Pseudomonadota</taxon>
        <taxon>Betaproteobacteria</taxon>
        <taxon>Burkholderiales</taxon>
        <taxon>Sphaerotilaceae</taxon>
        <taxon>Roseateles</taxon>
    </lineage>
</organism>
<feature type="transmembrane region" description="Helical" evidence="1">
    <location>
        <begin position="50"/>
        <end position="72"/>
    </location>
</feature>
<gene>
    <name evidence="2" type="ORF">RQP53_13710</name>
</gene>
<keyword evidence="1" id="KW-0812">Transmembrane</keyword>
<reference evidence="2" key="1">
    <citation type="submission" date="2023-09" db="EMBL/GenBank/DDBJ databases">
        <title>Paucibacter sp. APW11 Genome sequencing and assembly.</title>
        <authorList>
            <person name="Kim I."/>
        </authorList>
    </citation>
    <scope>NUCLEOTIDE SEQUENCE</scope>
    <source>
        <strain evidence="2">APW11</strain>
    </source>
</reference>
<comment type="caution">
    <text evidence="2">The sequence shown here is derived from an EMBL/GenBank/DDBJ whole genome shotgun (WGS) entry which is preliminary data.</text>
</comment>
<evidence type="ECO:0000256" key="1">
    <source>
        <dbReference type="SAM" id="Phobius"/>
    </source>
</evidence>
<proteinExistence type="predicted"/>
<name>A0ABU3PCL6_9BURK</name>
<sequence length="164" mass="18269">MADCGRPSPSLPMQDKFYIHPIALWRLMFPAAIAGVASAKLVFWLMDLPFAWPATLLLMAVIAPLAGLACLLQPVQAERTGLRLSSASGLRRSVAWNEISASQPAKQYGLMPAYRLTLTDGRVFWIPRATRRMPQLYDWICRHAGVEHPLACAMRLPLYLAEAH</sequence>
<evidence type="ECO:0000313" key="3">
    <source>
        <dbReference type="Proteomes" id="UP001246372"/>
    </source>
</evidence>
<dbReference type="EMBL" id="JAVXZY010000005">
    <property type="protein sequence ID" value="MDT9000325.1"/>
    <property type="molecule type" value="Genomic_DNA"/>
</dbReference>
<keyword evidence="1" id="KW-1133">Transmembrane helix</keyword>
<feature type="transmembrane region" description="Helical" evidence="1">
    <location>
        <begin position="23"/>
        <end position="44"/>
    </location>
</feature>
<dbReference type="Proteomes" id="UP001246372">
    <property type="component" value="Unassembled WGS sequence"/>
</dbReference>
<evidence type="ECO:0008006" key="4">
    <source>
        <dbReference type="Google" id="ProtNLM"/>
    </source>
</evidence>
<accession>A0ABU3PCL6</accession>